<name>A0ABT2Y3G6_9MOLU</name>
<feature type="transmembrane region" description="Helical" evidence="1">
    <location>
        <begin position="251"/>
        <end position="273"/>
    </location>
</feature>
<protein>
    <submittedName>
        <fullName evidence="2">Heliorhodopsin HeR</fullName>
    </submittedName>
</protein>
<feature type="transmembrane region" description="Helical" evidence="1">
    <location>
        <begin position="179"/>
        <end position="202"/>
    </location>
</feature>
<feature type="transmembrane region" description="Helical" evidence="1">
    <location>
        <begin position="214"/>
        <end position="239"/>
    </location>
</feature>
<dbReference type="EMBL" id="JAOVQM010000001">
    <property type="protein sequence ID" value="MCV2231278.1"/>
    <property type="molecule type" value="Genomic_DNA"/>
</dbReference>
<keyword evidence="1" id="KW-0472">Membrane</keyword>
<dbReference type="Pfam" id="PF18761">
    <property type="entry name" value="Heliorhodopsin"/>
    <property type="match status" value="1"/>
</dbReference>
<keyword evidence="3" id="KW-1185">Reference proteome</keyword>
<evidence type="ECO:0000313" key="3">
    <source>
        <dbReference type="Proteomes" id="UP001177160"/>
    </source>
</evidence>
<evidence type="ECO:0000313" key="2">
    <source>
        <dbReference type="EMBL" id="MCV2231278.1"/>
    </source>
</evidence>
<keyword evidence="1" id="KW-1133">Transmembrane helix</keyword>
<reference evidence="2" key="1">
    <citation type="submission" date="2022-09" db="EMBL/GenBank/DDBJ databases">
        <title>Novel Mycoplasma species identified in domestic and wild animals.</title>
        <authorList>
            <person name="Volokhov D.V."/>
            <person name="Furtak V.A."/>
            <person name="Zagorodnyaya T.A."/>
        </authorList>
    </citation>
    <scope>NUCLEOTIDE SEQUENCE</scope>
    <source>
        <strain evidence="2">Oakley</strain>
    </source>
</reference>
<feature type="transmembrane region" description="Helical" evidence="1">
    <location>
        <begin position="21"/>
        <end position="42"/>
    </location>
</feature>
<feature type="transmembrane region" description="Helical" evidence="1">
    <location>
        <begin position="146"/>
        <end position="167"/>
    </location>
</feature>
<dbReference type="Gene3D" id="1.20.1070.10">
    <property type="entry name" value="Rhodopsin 7-helix transmembrane proteins"/>
    <property type="match status" value="1"/>
</dbReference>
<organism evidence="2 3">
    <name type="scientific">Paracholeplasma manati</name>
    <dbReference type="NCBI Taxonomy" id="591373"/>
    <lineage>
        <taxon>Bacteria</taxon>
        <taxon>Bacillati</taxon>
        <taxon>Mycoplasmatota</taxon>
        <taxon>Mollicutes</taxon>
        <taxon>Acholeplasmatales</taxon>
        <taxon>Acholeplasmataceae</taxon>
        <taxon>Paracholeplasma</taxon>
    </lineage>
</organism>
<sequence>MSEKALKRDPLAFDSLIRFNKIMGSVHLIQGVLMMLFAFLVYPNLDGTGTQTFTIPVIGNYLNFVEGQGLVLTPTETLFELPFLPLTASFLLISALFHFIIAFPYKDKYVADLKVGINKLRWYEYALSSSLMIVLISSLFGVRDVAVFALIALANAAMNLFGLDMELLNAGESKAGKKVNWLPFIFGSIIGLAPWVAIAFYIGVNPNLANVPGFVWAILVTYFVAFNTFPVNMVLQYLGKGKFKNYLYGERGYIILSLVAKTILTWLVLFGAFQP</sequence>
<keyword evidence="1" id="KW-0812">Transmembrane</keyword>
<dbReference type="Proteomes" id="UP001177160">
    <property type="component" value="Unassembled WGS sequence"/>
</dbReference>
<dbReference type="InterPro" id="IPR041113">
    <property type="entry name" value="Heliorhodopsin"/>
</dbReference>
<feature type="transmembrane region" description="Helical" evidence="1">
    <location>
        <begin position="122"/>
        <end position="140"/>
    </location>
</feature>
<gene>
    <name evidence="2" type="primary">heR</name>
    <name evidence="2" type="ORF">N7548_00360</name>
</gene>
<dbReference type="RefSeq" id="WP_263607391.1">
    <property type="nucleotide sequence ID" value="NZ_JAOVQM010000001.1"/>
</dbReference>
<proteinExistence type="predicted"/>
<dbReference type="NCBIfam" id="NF038020">
    <property type="entry name" value="HeR"/>
    <property type="match status" value="1"/>
</dbReference>
<evidence type="ECO:0000256" key="1">
    <source>
        <dbReference type="SAM" id="Phobius"/>
    </source>
</evidence>
<feature type="transmembrane region" description="Helical" evidence="1">
    <location>
        <begin position="83"/>
        <end position="101"/>
    </location>
</feature>
<accession>A0ABT2Y3G6</accession>
<comment type="caution">
    <text evidence="2">The sequence shown here is derived from an EMBL/GenBank/DDBJ whole genome shotgun (WGS) entry which is preliminary data.</text>
</comment>